<evidence type="ECO:0000313" key="10">
    <source>
        <dbReference type="EMBL" id="KAG6513625.1"/>
    </source>
</evidence>
<dbReference type="AlphaFoldDB" id="A0A8J5GTC9"/>
<feature type="chain" id="PRO_5035199025" description="Growth-regulating factor" evidence="7">
    <location>
        <begin position="20"/>
        <end position="374"/>
    </location>
</feature>
<dbReference type="Pfam" id="PF08880">
    <property type="entry name" value="QLQ"/>
    <property type="match status" value="1"/>
</dbReference>
<evidence type="ECO:0000256" key="5">
    <source>
        <dbReference type="RuleBase" id="RU367127"/>
    </source>
</evidence>
<dbReference type="GO" id="GO:0005634">
    <property type="term" value="C:nucleus"/>
    <property type="evidence" value="ECO:0007669"/>
    <property type="project" value="UniProtKB-SubCell"/>
</dbReference>
<keyword evidence="5" id="KW-0010">Activator</keyword>
<name>A0A8J5GTC9_ZINOF</name>
<reference evidence="10 11" key="1">
    <citation type="submission" date="2020-08" db="EMBL/GenBank/DDBJ databases">
        <title>Plant Genome Project.</title>
        <authorList>
            <person name="Zhang R.-G."/>
        </authorList>
    </citation>
    <scope>NUCLEOTIDE SEQUENCE [LARGE SCALE GENOMIC DNA]</scope>
    <source>
        <tissue evidence="10">Rhizome</tissue>
    </source>
</reference>
<feature type="short sequence motif" description="Bipartite nuclear localization signal" evidence="4">
    <location>
        <begin position="137"/>
        <end position="144"/>
    </location>
</feature>
<dbReference type="PROSITE" id="PS51667">
    <property type="entry name" value="WRC"/>
    <property type="match status" value="1"/>
</dbReference>
<dbReference type="PROSITE" id="PS51666">
    <property type="entry name" value="QLQ"/>
    <property type="match status" value="1"/>
</dbReference>
<keyword evidence="3 4" id="KW-0539">Nucleus</keyword>
<comment type="similarity">
    <text evidence="2 5">Belongs to the GRF family.</text>
</comment>
<dbReference type="OrthoDB" id="1927209at2759"/>
<feature type="domain" description="WRC" evidence="9">
    <location>
        <begin position="104"/>
        <end position="148"/>
    </location>
</feature>
<organism evidence="10 11">
    <name type="scientific">Zingiber officinale</name>
    <name type="common">Ginger</name>
    <name type="synonym">Amomum zingiber</name>
    <dbReference type="NCBI Taxonomy" id="94328"/>
    <lineage>
        <taxon>Eukaryota</taxon>
        <taxon>Viridiplantae</taxon>
        <taxon>Streptophyta</taxon>
        <taxon>Embryophyta</taxon>
        <taxon>Tracheophyta</taxon>
        <taxon>Spermatophyta</taxon>
        <taxon>Magnoliopsida</taxon>
        <taxon>Liliopsida</taxon>
        <taxon>Zingiberales</taxon>
        <taxon>Zingiberaceae</taxon>
        <taxon>Zingiber</taxon>
    </lineage>
</organism>
<feature type="compositionally biased region" description="Basic and acidic residues" evidence="6">
    <location>
        <begin position="109"/>
        <end position="130"/>
    </location>
</feature>
<keyword evidence="11" id="KW-1185">Reference proteome</keyword>
<evidence type="ECO:0000256" key="7">
    <source>
        <dbReference type="SAM" id="SignalP"/>
    </source>
</evidence>
<keyword evidence="7" id="KW-0732">Signal</keyword>
<dbReference type="PANTHER" id="PTHR31602">
    <property type="entry name" value="GROWTH-REGULATING FACTOR 5"/>
    <property type="match status" value="1"/>
</dbReference>
<dbReference type="GO" id="GO:0005524">
    <property type="term" value="F:ATP binding"/>
    <property type="evidence" value="ECO:0007669"/>
    <property type="project" value="UniProtKB-UniRule"/>
</dbReference>
<protein>
    <recommendedName>
        <fullName evidence="5">Growth-regulating factor</fullName>
    </recommendedName>
</protein>
<evidence type="ECO:0000256" key="3">
    <source>
        <dbReference type="ARBA" id="ARBA00023242"/>
    </source>
</evidence>
<feature type="compositionally biased region" description="Basic residues" evidence="6">
    <location>
        <begin position="131"/>
        <end position="143"/>
    </location>
</feature>
<dbReference type="InterPro" id="IPR014977">
    <property type="entry name" value="WRC_dom"/>
</dbReference>
<feature type="compositionally biased region" description="Low complexity" evidence="6">
    <location>
        <begin position="350"/>
        <end position="366"/>
    </location>
</feature>
<feature type="domain" description="QLQ" evidence="8">
    <location>
        <begin position="43"/>
        <end position="78"/>
    </location>
</feature>
<dbReference type="Pfam" id="PF08879">
    <property type="entry name" value="WRC"/>
    <property type="match status" value="1"/>
</dbReference>
<feature type="compositionally biased region" description="Low complexity" evidence="6">
    <location>
        <begin position="148"/>
        <end position="171"/>
    </location>
</feature>
<keyword evidence="5" id="KW-0805">Transcription regulation</keyword>
<evidence type="ECO:0000259" key="9">
    <source>
        <dbReference type="PROSITE" id="PS51667"/>
    </source>
</evidence>
<comment type="function">
    <text evidence="5">Transcription activator.</text>
</comment>
<dbReference type="EMBL" id="JACMSC010000007">
    <property type="protein sequence ID" value="KAG6513625.1"/>
    <property type="molecule type" value="Genomic_DNA"/>
</dbReference>
<keyword evidence="5" id="KW-0804">Transcription</keyword>
<dbReference type="PANTHER" id="PTHR31602:SF113">
    <property type="entry name" value="GROWTH-REGULATING FACTOR 4"/>
    <property type="match status" value="1"/>
</dbReference>
<comment type="caution">
    <text evidence="10">The sequence shown here is derived from an EMBL/GenBank/DDBJ whole genome shotgun (WGS) entry which is preliminary data.</text>
</comment>
<evidence type="ECO:0000256" key="4">
    <source>
        <dbReference type="PROSITE-ProRule" id="PRU01002"/>
    </source>
</evidence>
<evidence type="ECO:0000256" key="1">
    <source>
        <dbReference type="ARBA" id="ARBA00004123"/>
    </source>
</evidence>
<feature type="signal peptide" evidence="7">
    <location>
        <begin position="1"/>
        <end position="19"/>
    </location>
</feature>
<accession>A0A8J5GTC9</accession>
<feature type="region of interest" description="Disordered" evidence="6">
    <location>
        <begin position="350"/>
        <end position="374"/>
    </location>
</feature>
<dbReference type="GO" id="GO:0006355">
    <property type="term" value="P:regulation of DNA-templated transcription"/>
    <property type="evidence" value="ECO:0007669"/>
    <property type="project" value="InterPro"/>
</dbReference>
<comment type="subcellular location">
    <subcellularLocation>
        <location evidence="1 4 5">Nucleus</location>
    </subcellularLocation>
</comment>
<dbReference type="SMART" id="SM00951">
    <property type="entry name" value="QLQ"/>
    <property type="match status" value="1"/>
</dbReference>
<evidence type="ECO:0000256" key="6">
    <source>
        <dbReference type="SAM" id="MobiDB-lite"/>
    </source>
</evidence>
<evidence type="ECO:0000256" key="2">
    <source>
        <dbReference type="ARBA" id="ARBA00008122"/>
    </source>
</evidence>
<dbReference type="GO" id="GO:0032502">
    <property type="term" value="P:developmental process"/>
    <property type="evidence" value="ECO:0007669"/>
    <property type="project" value="InterPro"/>
</dbReference>
<feature type="short sequence motif" description="Bipartite nuclear localization signal" evidence="4">
    <location>
        <begin position="109"/>
        <end position="119"/>
    </location>
</feature>
<dbReference type="Proteomes" id="UP000734854">
    <property type="component" value="Unassembled WGS sequence"/>
</dbReference>
<proteinExistence type="inferred from homology"/>
<evidence type="ECO:0000259" key="8">
    <source>
        <dbReference type="PROSITE" id="PS51666"/>
    </source>
</evidence>
<feature type="region of interest" description="Disordered" evidence="6">
    <location>
        <begin position="109"/>
        <end position="179"/>
    </location>
</feature>
<dbReference type="InterPro" id="IPR014978">
    <property type="entry name" value="Gln-Leu-Gln_QLQ"/>
</dbReference>
<sequence>MSELEASTLLLFCIDLVRAVGVHEGRMNSTVGEATTGVGGRPPFTAAQWQELEHQAMIYKYLTAGLPVPPELLVPVQRSFEALPGRYLHHPALSYCSYYGKKLDPEPGRCRRTDGKKWRCSKDAHPDSKYCTHHMHRGRNRSRKPVESQSVAQLQLSSSTGASSAPTAGTSIPQHSITGHNSTPSLFLGASSSLQLHMDPGPLESRYFSGAKPGVHEHIFRNETSGSARSGVGMYGIDNLWHLTTPRVSSCPLPKVSTPYSVQAAYPQHLQVKDLSQATLSSASRQQHSFVRSEVDAPETTKHEGQFLLPFFDEWPKTRESWCDLEEERSKQASVSATQLSMAFPIVASDLSTSSSKSSKSESASSRTDLRDMI</sequence>
<gene>
    <name evidence="10" type="ORF">ZIOFF_023957</name>
</gene>
<comment type="domain">
    <text evidence="5">The QLQ domain and WRC domain may be involved in protein-protein interaction and DNA-binding, respectively.</text>
</comment>
<evidence type="ECO:0000313" key="11">
    <source>
        <dbReference type="Proteomes" id="UP000734854"/>
    </source>
</evidence>
<dbReference type="InterPro" id="IPR031137">
    <property type="entry name" value="GRF"/>
</dbReference>
<dbReference type="GO" id="GO:0006351">
    <property type="term" value="P:DNA-templated transcription"/>
    <property type="evidence" value="ECO:0007669"/>
    <property type="project" value="UniProtKB-UniRule"/>
</dbReference>